<name>A0AB37HR10_MAMSC</name>
<feature type="signal peptide" evidence="4">
    <location>
        <begin position="1"/>
        <end position="26"/>
    </location>
</feature>
<dbReference type="EMBL" id="CP069390">
    <property type="protein sequence ID" value="QRN92773.1"/>
    <property type="molecule type" value="Genomic_DNA"/>
</dbReference>
<reference evidence="6" key="1">
    <citation type="submission" date="2021-02" db="EMBL/GenBank/DDBJ databases">
        <title>cfr and optrA-positive Staphylococcus spp.</title>
        <authorList>
            <person name="Chen L."/>
        </authorList>
    </citation>
    <scope>NUCLEOTIDE SEQUENCE</scope>
    <source>
        <strain evidence="6">GDQ20D70P</strain>
        <plasmid evidence="6">pQ20D70P-cfr-optrA</plasmid>
    </source>
</reference>
<dbReference type="Proteomes" id="UP000640299">
    <property type="component" value="Plasmid pQ20D70P-cfr-optrA"/>
</dbReference>
<dbReference type="CDD" id="cd00175">
    <property type="entry name" value="SNc"/>
    <property type="match status" value="1"/>
</dbReference>
<evidence type="ECO:0000313" key="6">
    <source>
        <dbReference type="EMBL" id="QRN92773.1"/>
    </source>
</evidence>
<evidence type="ECO:0000256" key="3">
    <source>
        <dbReference type="ARBA" id="ARBA00022801"/>
    </source>
</evidence>
<organism evidence="6 7">
    <name type="scientific">Mammaliicoccus sciuri</name>
    <name type="common">Staphylococcus sciuri</name>
    <dbReference type="NCBI Taxonomy" id="1296"/>
    <lineage>
        <taxon>Bacteria</taxon>
        <taxon>Bacillati</taxon>
        <taxon>Bacillota</taxon>
        <taxon>Bacilli</taxon>
        <taxon>Bacillales</taxon>
        <taxon>Staphylococcaceae</taxon>
        <taxon>Mammaliicoccus</taxon>
    </lineage>
</organism>
<keyword evidence="1" id="KW-0540">Nuclease</keyword>
<feature type="domain" description="TNase-like" evidence="5">
    <location>
        <begin position="64"/>
        <end position="195"/>
    </location>
</feature>
<dbReference type="GO" id="GO:0016787">
    <property type="term" value="F:hydrolase activity"/>
    <property type="evidence" value="ECO:0007669"/>
    <property type="project" value="UniProtKB-KW"/>
</dbReference>
<evidence type="ECO:0000256" key="2">
    <source>
        <dbReference type="ARBA" id="ARBA00022759"/>
    </source>
</evidence>
<gene>
    <name evidence="6" type="ORF">JRU67_14940</name>
</gene>
<keyword evidence="4" id="KW-0732">Signal</keyword>
<keyword evidence="3" id="KW-0378">Hydrolase</keyword>
<feature type="chain" id="PRO_5044236023" evidence="4">
    <location>
        <begin position="27"/>
        <end position="195"/>
    </location>
</feature>
<evidence type="ECO:0000259" key="5">
    <source>
        <dbReference type="PROSITE" id="PS50830"/>
    </source>
</evidence>
<dbReference type="SMART" id="SM00318">
    <property type="entry name" value="SNc"/>
    <property type="match status" value="1"/>
</dbReference>
<dbReference type="InterPro" id="IPR035437">
    <property type="entry name" value="SNase_OB-fold_sf"/>
</dbReference>
<dbReference type="InterPro" id="IPR016071">
    <property type="entry name" value="Staphylococal_nuclease_OB-fold"/>
</dbReference>
<sequence length="195" mass="22273">MRCKECCAIKKILIILILSISFLTGCSDELIDIGKRELTNQLEKELNKQLDNIGKEINKKTAKKAGEITVDRVVDGDTFVSSSTGKEERYRLILVDTPETVHPNKPEQPFGKEASDYTTERLEGQTVQIEFDQQERDRYGRLLVYVWVGDELFNQTLLEEGLAQVVIFPPNTRYVDEFEAIQDIAKSEKIGMWGL</sequence>
<dbReference type="RefSeq" id="WP_129407026.1">
    <property type="nucleotide sequence ID" value="NZ_KT601170.1"/>
</dbReference>
<dbReference type="GO" id="GO:0004519">
    <property type="term" value="F:endonuclease activity"/>
    <property type="evidence" value="ECO:0007669"/>
    <property type="project" value="UniProtKB-KW"/>
</dbReference>
<protein>
    <submittedName>
        <fullName evidence="6">Thermonuclease family protein</fullName>
    </submittedName>
</protein>
<dbReference type="AlphaFoldDB" id="A0AB37HR10"/>
<keyword evidence="2" id="KW-0255">Endonuclease</keyword>
<dbReference type="PROSITE" id="PS51257">
    <property type="entry name" value="PROKAR_LIPOPROTEIN"/>
    <property type="match status" value="1"/>
</dbReference>
<dbReference type="PANTHER" id="PTHR12302">
    <property type="entry name" value="EBNA2 BINDING PROTEIN P100"/>
    <property type="match status" value="1"/>
</dbReference>
<dbReference type="PANTHER" id="PTHR12302:SF3">
    <property type="entry name" value="SERINE_THREONINE-PROTEIN KINASE 31"/>
    <property type="match status" value="1"/>
</dbReference>
<accession>A0AB37HR10</accession>
<proteinExistence type="predicted"/>
<dbReference type="PROSITE" id="PS50830">
    <property type="entry name" value="TNASE_3"/>
    <property type="match status" value="1"/>
</dbReference>
<evidence type="ECO:0000256" key="1">
    <source>
        <dbReference type="ARBA" id="ARBA00022722"/>
    </source>
</evidence>
<evidence type="ECO:0000313" key="7">
    <source>
        <dbReference type="Proteomes" id="UP000640299"/>
    </source>
</evidence>
<dbReference type="SUPFAM" id="SSF50199">
    <property type="entry name" value="Staphylococcal nuclease"/>
    <property type="match status" value="1"/>
</dbReference>
<keyword evidence="6" id="KW-0614">Plasmid</keyword>
<geneLocation type="plasmid" evidence="6 7">
    <name>pQ20D70P-cfr-optrA</name>
</geneLocation>
<evidence type="ECO:0000256" key="4">
    <source>
        <dbReference type="SAM" id="SignalP"/>
    </source>
</evidence>
<dbReference type="Pfam" id="PF00565">
    <property type="entry name" value="SNase"/>
    <property type="match status" value="1"/>
</dbReference>
<dbReference type="Gene3D" id="2.40.50.90">
    <property type="match status" value="1"/>
</dbReference>